<dbReference type="Proteomes" id="UP000326678">
    <property type="component" value="Chromosome Gxm1"/>
</dbReference>
<dbReference type="AlphaFoldDB" id="A0A5P8VXE8"/>
<gene>
    <name evidence="1" type="ORF">GXM_02476</name>
</gene>
<reference evidence="1 2" key="1">
    <citation type="submission" date="2019-10" db="EMBL/GenBank/DDBJ databases">
        <title>Genomic and transcriptomic insights into the perfect genentic adaptation of a filamentous nitrogen-fixing cyanobacterium to rice fields.</title>
        <authorList>
            <person name="Chen Z."/>
        </authorList>
    </citation>
    <scope>NUCLEOTIDE SEQUENCE [LARGE SCALE GENOMIC DNA]</scope>
    <source>
        <strain evidence="1">CCNUC1</strain>
    </source>
</reference>
<keyword evidence="2" id="KW-1185">Reference proteome</keyword>
<name>A0A5P8VXE8_9NOSO</name>
<proteinExistence type="predicted"/>
<evidence type="ECO:0000313" key="1">
    <source>
        <dbReference type="EMBL" id="QFS45001.1"/>
    </source>
</evidence>
<evidence type="ECO:0000313" key="2">
    <source>
        <dbReference type="Proteomes" id="UP000326678"/>
    </source>
</evidence>
<protein>
    <submittedName>
        <fullName evidence="1">Uncharacterized protein</fullName>
    </submittedName>
</protein>
<organism evidence="1 2">
    <name type="scientific">Nostoc sphaeroides CCNUC1</name>
    <dbReference type="NCBI Taxonomy" id="2653204"/>
    <lineage>
        <taxon>Bacteria</taxon>
        <taxon>Bacillati</taxon>
        <taxon>Cyanobacteriota</taxon>
        <taxon>Cyanophyceae</taxon>
        <taxon>Nostocales</taxon>
        <taxon>Nostocaceae</taxon>
        <taxon>Nostoc</taxon>
    </lineage>
</organism>
<dbReference type="EMBL" id="CP045226">
    <property type="protein sequence ID" value="QFS45001.1"/>
    <property type="molecule type" value="Genomic_DNA"/>
</dbReference>
<dbReference type="KEGG" id="nsh:GXM_02476"/>
<accession>A0A5P8VXE8</accession>
<sequence length="44" mass="5005">MSGYGNVHWCQLNVKASLKQAFTFKSRFQSPTGNADQLRLCRKS</sequence>